<reference evidence="2 3" key="2">
    <citation type="journal article" date="2012" name="PLoS Pathog.">
        <title>Diverse lifestyles and strategies of plant pathogenesis encoded in the genomes of eighteen Dothideomycetes fungi.</title>
        <authorList>
            <person name="Ohm R.A."/>
            <person name="Feau N."/>
            <person name="Henrissat B."/>
            <person name="Schoch C.L."/>
            <person name="Horwitz B.A."/>
            <person name="Barry K.W."/>
            <person name="Condon B.J."/>
            <person name="Copeland A.C."/>
            <person name="Dhillon B."/>
            <person name="Glaser F."/>
            <person name="Hesse C.N."/>
            <person name="Kosti I."/>
            <person name="LaButti K."/>
            <person name="Lindquist E.A."/>
            <person name="Lucas S."/>
            <person name="Salamov A.A."/>
            <person name="Bradshaw R.E."/>
            <person name="Ciuffetti L."/>
            <person name="Hamelin R.C."/>
            <person name="Kema G.H.J."/>
            <person name="Lawrence C."/>
            <person name="Scott J.A."/>
            <person name="Spatafora J.W."/>
            <person name="Turgeon B.G."/>
            <person name="de Wit P.J.G.M."/>
            <person name="Zhong S."/>
            <person name="Goodwin S.B."/>
            <person name="Grigoriev I.V."/>
        </authorList>
    </citation>
    <scope>NUCLEOTIDE SEQUENCE [LARGE SCALE GENOMIC DNA]</scope>
    <source>
        <strain evidence="3">NZE10 / CBS 128990</strain>
    </source>
</reference>
<gene>
    <name evidence="2" type="ORF">DOTSEDRAFT_142882</name>
</gene>
<feature type="region of interest" description="Disordered" evidence="1">
    <location>
        <begin position="136"/>
        <end position="203"/>
    </location>
</feature>
<reference evidence="3" key="1">
    <citation type="journal article" date="2012" name="PLoS Genet.">
        <title>The genomes of the fungal plant pathogens Cladosporium fulvum and Dothistroma septosporum reveal adaptation to different hosts and lifestyles but also signatures of common ancestry.</title>
        <authorList>
            <person name="de Wit P.J.G.M."/>
            <person name="van der Burgt A."/>
            <person name="Oekmen B."/>
            <person name="Stergiopoulos I."/>
            <person name="Abd-Elsalam K.A."/>
            <person name="Aerts A.L."/>
            <person name="Bahkali A.H."/>
            <person name="Beenen H.G."/>
            <person name="Chettri P."/>
            <person name="Cox M.P."/>
            <person name="Datema E."/>
            <person name="de Vries R.P."/>
            <person name="Dhillon B."/>
            <person name="Ganley A.R."/>
            <person name="Griffiths S.A."/>
            <person name="Guo Y."/>
            <person name="Hamelin R.C."/>
            <person name="Henrissat B."/>
            <person name="Kabir M.S."/>
            <person name="Jashni M.K."/>
            <person name="Kema G."/>
            <person name="Klaubauf S."/>
            <person name="Lapidus A."/>
            <person name="Levasseur A."/>
            <person name="Lindquist E."/>
            <person name="Mehrabi R."/>
            <person name="Ohm R.A."/>
            <person name="Owen T.J."/>
            <person name="Salamov A."/>
            <person name="Schwelm A."/>
            <person name="Schijlen E."/>
            <person name="Sun H."/>
            <person name="van den Burg H.A."/>
            <person name="van Ham R.C.H.J."/>
            <person name="Zhang S."/>
            <person name="Goodwin S.B."/>
            <person name="Grigoriev I.V."/>
            <person name="Collemare J."/>
            <person name="Bradshaw R.E."/>
        </authorList>
    </citation>
    <scope>NUCLEOTIDE SEQUENCE [LARGE SCALE GENOMIC DNA]</scope>
    <source>
        <strain evidence="3">NZE10 / CBS 128990</strain>
    </source>
</reference>
<evidence type="ECO:0000313" key="2">
    <source>
        <dbReference type="EMBL" id="EME49168.1"/>
    </source>
</evidence>
<protein>
    <submittedName>
        <fullName evidence="2">Uncharacterized protein</fullName>
    </submittedName>
</protein>
<accession>N1Q1P3</accession>
<sequence>MQKQKELLSFAIRAAGKAKQDLSNGVNDPDSRSRRLLDSYFQCLRLRFEAARNFEEVLREQMYHVKSLISDVNKMEETLEAMQSIKQEFSASPRSILEEESFDMEKATEQVYFAFYTMVRKAEEIDDRLDEIAEREREADELEQGLDEREEELDSWENDLQAREKAMADREDRLARSRQRLKRCRPDRPNAQQAPKEFDKEESWEGEWARALPWHQDSPPRDLVGSWLRQNAIMAESVIHGRSPLSTVDD</sequence>
<proteinExistence type="predicted"/>
<organism evidence="2 3">
    <name type="scientific">Dothistroma septosporum (strain NZE10 / CBS 128990)</name>
    <name type="common">Red band needle blight fungus</name>
    <name type="synonym">Mycosphaerella pini</name>
    <dbReference type="NCBI Taxonomy" id="675120"/>
    <lineage>
        <taxon>Eukaryota</taxon>
        <taxon>Fungi</taxon>
        <taxon>Dikarya</taxon>
        <taxon>Ascomycota</taxon>
        <taxon>Pezizomycotina</taxon>
        <taxon>Dothideomycetes</taxon>
        <taxon>Dothideomycetidae</taxon>
        <taxon>Mycosphaerellales</taxon>
        <taxon>Mycosphaerellaceae</taxon>
        <taxon>Dothistroma</taxon>
    </lineage>
</organism>
<evidence type="ECO:0000256" key="1">
    <source>
        <dbReference type="SAM" id="MobiDB-lite"/>
    </source>
</evidence>
<dbReference type="AlphaFoldDB" id="N1Q1P3"/>
<feature type="compositionally biased region" description="Basic residues" evidence="1">
    <location>
        <begin position="176"/>
        <end position="185"/>
    </location>
</feature>
<evidence type="ECO:0000313" key="3">
    <source>
        <dbReference type="Proteomes" id="UP000016933"/>
    </source>
</evidence>
<feature type="compositionally biased region" description="Acidic residues" evidence="1">
    <location>
        <begin position="139"/>
        <end position="157"/>
    </location>
</feature>
<dbReference type="Proteomes" id="UP000016933">
    <property type="component" value="Unassembled WGS sequence"/>
</dbReference>
<name>N1Q1P3_DOTSN</name>
<feature type="compositionally biased region" description="Basic and acidic residues" evidence="1">
    <location>
        <begin position="160"/>
        <end position="175"/>
    </location>
</feature>
<dbReference type="EMBL" id="KB446535">
    <property type="protein sequence ID" value="EME49168.1"/>
    <property type="molecule type" value="Genomic_DNA"/>
</dbReference>
<keyword evidence="3" id="KW-1185">Reference proteome</keyword>
<dbReference type="HOGENOM" id="CLU_1111372_0_0_1"/>